<dbReference type="Pfam" id="PF13458">
    <property type="entry name" value="Peripla_BP_6"/>
    <property type="match status" value="1"/>
</dbReference>
<evidence type="ECO:0000256" key="1">
    <source>
        <dbReference type="ARBA" id="ARBA00010062"/>
    </source>
</evidence>
<feature type="domain" description="Leucine-binding protein" evidence="3">
    <location>
        <begin position="31"/>
        <end position="365"/>
    </location>
</feature>
<dbReference type="Gene3D" id="3.40.50.2300">
    <property type="match status" value="2"/>
</dbReference>
<dbReference type="CDD" id="cd06326">
    <property type="entry name" value="PBP1_ABC_ligand_binding-like"/>
    <property type="match status" value="1"/>
</dbReference>
<organism evidence="4 5">
    <name type="scientific">Undibacterium arcticum</name>
    <dbReference type="NCBI Taxonomy" id="1762892"/>
    <lineage>
        <taxon>Bacteria</taxon>
        <taxon>Pseudomonadati</taxon>
        <taxon>Pseudomonadota</taxon>
        <taxon>Betaproteobacteria</taxon>
        <taxon>Burkholderiales</taxon>
        <taxon>Oxalobacteraceae</taxon>
        <taxon>Undibacterium</taxon>
    </lineage>
</organism>
<comment type="similarity">
    <text evidence="1">Belongs to the leucine-binding protein family.</text>
</comment>
<evidence type="ECO:0000313" key="5">
    <source>
        <dbReference type="Proteomes" id="UP001595530"/>
    </source>
</evidence>
<dbReference type="EMBL" id="JBHRTP010000022">
    <property type="protein sequence ID" value="MFC3107922.1"/>
    <property type="molecule type" value="Genomic_DNA"/>
</dbReference>
<comment type="caution">
    <text evidence="4">The sequence shown here is derived from an EMBL/GenBank/DDBJ whole genome shotgun (WGS) entry which is preliminary data.</text>
</comment>
<gene>
    <name evidence="4" type="ORF">ACFOFO_08105</name>
</gene>
<dbReference type="PANTHER" id="PTHR47235">
    <property type="entry name" value="BLR6548 PROTEIN"/>
    <property type="match status" value="1"/>
</dbReference>
<protein>
    <submittedName>
        <fullName evidence="4">ABC transporter substrate-binding protein</fullName>
    </submittedName>
</protein>
<dbReference type="InterPro" id="IPR028082">
    <property type="entry name" value="Peripla_BP_I"/>
</dbReference>
<dbReference type="RefSeq" id="WP_390331317.1">
    <property type="nucleotide sequence ID" value="NZ_JBHRTP010000022.1"/>
</dbReference>
<keyword evidence="5" id="KW-1185">Reference proteome</keyword>
<accession>A0ABV7F264</accession>
<evidence type="ECO:0000256" key="2">
    <source>
        <dbReference type="ARBA" id="ARBA00022729"/>
    </source>
</evidence>
<keyword evidence="2" id="KW-0732">Signal</keyword>
<dbReference type="PANTHER" id="PTHR47235:SF1">
    <property type="entry name" value="BLR6548 PROTEIN"/>
    <property type="match status" value="1"/>
</dbReference>
<evidence type="ECO:0000259" key="3">
    <source>
        <dbReference type="Pfam" id="PF13458"/>
    </source>
</evidence>
<reference evidence="5" key="1">
    <citation type="journal article" date="2019" name="Int. J. Syst. Evol. Microbiol.">
        <title>The Global Catalogue of Microorganisms (GCM) 10K type strain sequencing project: providing services to taxonomists for standard genome sequencing and annotation.</title>
        <authorList>
            <consortium name="The Broad Institute Genomics Platform"/>
            <consortium name="The Broad Institute Genome Sequencing Center for Infectious Disease"/>
            <person name="Wu L."/>
            <person name="Ma J."/>
        </authorList>
    </citation>
    <scope>NUCLEOTIDE SEQUENCE [LARGE SCALE GENOMIC DNA]</scope>
    <source>
        <strain evidence="5">KCTC 42986</strain>
    </source>
</reference>
<proteinExistence type="inferred from homology"/>
<name>A0ABV7F264_9BURK</name>
<dbReference type="InterPro" id="IPR028081">
    <property type="entry name" value="Leu-bd"/>
</dbReference>
<dbReference type="Proteomes" id="UP001595530">
    <property type="component" value="Unassembled WGS sequence"/>
</dbReference>
<dbReference type="SUPFAM" id="SSF53822">
    <property type="entry name" value="Periplasmic binding protein-like I"/>
    <property type="match status" value="1"/>
</dbReference>
<sequence>MDRIVFFIILTFAAFAKAQDRAPSDKLVVGQSVELSGQATGSENRQGALAYFGWLNSQGGVHGRQIELKSYDDKRDPTLTRKNTEKLLQEDHAIALFGYRSTPTVEAALPLLLQSKVALVAPFSGAQSLHLPFNPYLFHLRASYQQEAAKMVESLATLQVRKVAVLYQDDSFGKDGLAGFERSLQARQLQPLAIAKYDRKDLNVSAAVAAIAAANPQAVLMACTPSACADFIKQMRRKGAPPQFLMLSNVNSDEFFKSLGEEGRGIGVMQVMPYPRDVGAATVREFQRVLKAMPSPPPASYAVLEGFVAAKLLTEGLRRAGPNPSRQKLVAALEAMHDTDLGGVTVNYSATSHDGSRFVELVVVGKNGLILR</sequence>
<evidence type="ECO:0000313" key="4">
    <source>
        <dbReference type="EMBL" id="MFC3107922.1"/>
    </source>
</evidence>